<evidence type="ECO:0000256" key="1">
    <source>
        <dbReference type="ARBA" id="ARBA00023125"/>
    </source>
</evidence>
<evidence type="ECO:0000313" key="5">
    <source>
        <dbReference type="EMBL" id="GAA1756952.1"/>
    </source>
</evidence>
<dbReference type="Proteomes" id="UP001501204">
    <property type="component" value="Unassembled WGS sequence"/>
</dbReference>
<keyword evidence="1 2" id="KW-0238">DNA-binding</keyword>
<evidence type="ECO:0000256" key="3">
    <source>
        <dbReference type="RuleBase" id="RU000524"/>
    </source>
</evidence>
<dbReference type="InterPro" id="IPR000424">
    <property type="entry name" value="Primosome_PriB/ssb"/>
</dbReference>
<feature type="compositionally biased region" description="Basic residues" evidence="4">
    <location>
        <begin position="197"/>
        <end position="206"/>
    </location>
</feature>
<dbReference type="InterPro" id="IPR012340">
    <property type="entry name" value="NA-bd_OB-fold"/>
</dbReference>
<dbReference type="PROSITE" id="PS50935">
    <property type="entry name" value="SSB"/>
    <property type="match status" value="1"/>
</dbReference>
<comment type="caution">
    <text evidence="5">The sequence shown here is derived from an EMBL/GenBank/DDBJ whole genome shotgun (WGS) entry which is preliminary data.</text>
</comment>
<dbReference type="PANTHER" id="PTHR10302:SF27">
    <property type="entry name" value="SINGLE-STRANDED DNA-BINDING PROTEIN"/>
    <property type="match status" value="1"/>
</dbReference>
<evidence type="ECO:0000256" key="4">
    <source>
        <dbReference type="SAM" id="MobiDB-lite"/>
    </source>
</evidence>
<reference evidence="6" key="1">
    <citation type="journal article" date="2019" name="Int. J. Syst. Evol. Microbiol.">
        <title>The Global Catalogue of Microorganisms (GCM) 10K type strain sequencing project: providing services to taxonomists for standard genome sequencing and annotation.</title>
        <authorList>
            <consortium name="The Broad Institute Genomics Platform"/>
            <consortium name="The Broad Institute Genome Sequencing Center for Infectious Disease"/>
            <person name="Wu L."/>
            <person name="Ma J."/>
        </authorList>
    </citation>
    <scope>NUCLEOTIDE SEQUENCE [LARGE SCALE GENOMIC DNA]</scope>
    <source>
        <strain evidence="6">JCM 14735</strain>
    </source>
</reference>
<sequence>MTEQITVRGYVATDPESRNLPDGTVVVTFRLASTPRWFDQQAGSWRDGHTNWFTVQAFRSLGLNALASIRTGQPVVVVGKLKVRFWEGEHGRNTAVEVDAVSVGHDLALGTACFQRTVNSSPPADQTGDQAAAQPEDGTATGSPDRPAAPQDDPSDGSGDPSDGRGDPSGGSGGPAGPEGLDPVTGELLGAAAVPGRRSRRQPAAT</sequence>
<feature type="compositionally biased region" description="Gly residues" evidence="4">
    <location>
        <begin position="167"/>
        <end position="177"/>
    </location>
</feature>
<dbReference type="CDD" id="cd04496">
    <property type="entry name" value="SSB_OBF"/>
    <property type="match status" value="1"/>
</dbReference>
<dbReference type="NCBIfam" id="TIGR00621">
    <property type="entry name" value="ssb"/>
    <property type="match status" value="1"/>
</dbReference>
<feature type="compositionally biased region" description="Polar residues" evidence="4">
    <location>
        <begin position="118"/>
        <end position="129"/>
    </location>
</feature>
<dbReference type="SUPFAM" id="SSF50249">
    <property type="entry name" value="Nucleic acid-binding proteins"/>
    <property type="match status" value="1"/>
</dbReference>
<dbReference type="Gene3D" id="2.40.50.140">
    <property type="entry name" value="Nucleic acid-binding proteins"/>
    <property type="match status" value="1"/>
</dbReference>
<dbReference type="EMBL" id="BAAAOA010000015">
    <property type="protein sequence ID" value="GAA1756952.1"/>
    <property type="molecule type" value="Genomic_DNA"/>
</dbReference>
<dbReference type="PANTHER" id="PTHR10302">
    <property type="entry name" value="SINGLE-STRANDED DNA-BINDING PROTEIN"/>
    <property type="match status" value="1"/>
</dbReference>
<feature type="region of interest" description="Disordered" evidence="4">
    <location>
        <begin position="118"/>
        <end position="206"/>
    </location>
</feature>
<proteinExistence type="predicted"/>
<dbReference type="RefSeq" id="WP_344121279.1">
    <property type="nucleotide sequence ID" value="NZ_BAAAOA010000015.1"/>
</dbReference>
<gene>
    <name evidence="5" type="ORF">GCM10009767_15490</name>
</gene>
<protein>
    <recommendedName>
        <fullName evidence="3">Single-stranded DNA-binding protein</fullName>
    </recommendedName>
</protein>
<dbReference type="InterPro" id="IPR011344">
    <property type="entry name" value="ssDNA-bd"/>
</dbReference>
<evidence type="ECO:0000256" key="2">
    <source>
        <dbReference type="PROSITE-ProRule" id="PRU00252"/>
    </source>
</evidence>
<accession>A0ABP4WKR4</accession>
<organism evidence="5 6">
    <name type="scientific">Kocuria aegyptia</name>
    <dbReference type="NCBI Taxonomy" id="330943"/>
    <lineage>
        <taxon>Bacteria</taxon>
        <taxon>Bacillati</taxon>
        <taxon>Actinomycetota</taxon>
        <taxon>Actinomycetes</taxon>
        <taxon>Micrococcales</taxon>
        <taxon>Micrococcaceae</taxon>
        <taxon>Kocuria</taxon>
    </lineage>
</organism>
<evidence type="ECO:0000313" key="6">
    <source>
        <dbReference type="Proteomes" id="UP001501204"/>
    </source>
</evidence>
<keyword evidence="6" id="KW-1185">Reference proteome</keyword>
<dbReference type="Pfam" id="PF00436">
    <property type="entry name" value="SSB"/>
    <property type="match status" value="1"/>
</dbReference>
<name>A0ABP4WKR4_9MICC</name>